<evidence type="ECO:0000313" key="1">
    <source>
        <dbReference type="EMBL" id="OHA33056.1"/>
    </source>
</evidence>
<proteinExistence type="predicted"/>
<organism evidence="1 2">
    <name type="scientific">Candidatus Taylorbacteria bacterium RIFCSPLOWO2_01_FULL_45_15b</name>
    <dbReference type="NCBI Taxonomy" id="1802319"/>
    <lineage>
        <taxon>Bacteria</taxon>
        <taxon>Candidatus Tayloriibacteriota</taxon>
    </lineage>
</organism>
<dbReference type="Proteomes" id="UP000176221">
    <property type="component" value="Unassembled WGS sequence"/>
</dbReference>
<name>A0A1G2NA87_9BACT</name>
<evidence type="ECO:0008006" key="3">
    <source>
        <dbReference type="Google" id="ProtNLM"/>
    </source>
</evidence>
<comment type="caution">
    <text evidence="1">The sequence shown here is derived from an EMBL/GenBank/DDBJ whole genome shotgun (WGS) entry which is preliminary data.</text>
</comment>
<protein>
    <recommendedName>
        <fullName evidence="3">Haem-binding uptake Tiki superfamily ChaN domain-containing protein</fullName>
    </recommendedName>
</protein>
<reference evidence="1 2" key="1">
    <citation type="journal article" date="2016" name="Nat. Commun.">
        <title>Thousands of microbial genomes shed light on interconnected biogeochemical processes in an aquifer system.</title>
        <authorList>
            <person name="Anantharaman K."/>
            <person name="Brown C.T."/>
            <person name="Hug L.A."/>
            <person name="Sharon I."/>
            <person name="Castelle C.J."/>
            <person name="Probst A.J."/>
            <person name="Thomas B.C."/>
            <person name="Singh A."/>
            <person name="Wilkins M.J."/>
            <person name="Karaoz U."/>
            <person name="Brodie E.L."/>
            <person name="Williams K.H."/>
            <person name="Hubbard S.S."/>
            <person name="Banfield J.F."/>
        </authorList>
    </citation>
    <scope>NUCLEOTIDE SEQUENCE [LARGE SCALE GENOMIC DNA]</scope>
</reference>
<dbReference type="AlphaFoldDB" id="A0A1G2NA87"/>
<dbReference type="EMBL" id="MHRX01000036">
    <property type="protein sequence ID" value="OHA33056.1"/>
    <property type="molecule type" value="Genomic_DNA"/>
</dbReference>
<sequence length="211" mass="24609">MIDAEKNRVQIDVEIKAKLNECDIVWFGEVHGVIENYSVYMIYLPILRELGFSKLLWEMSDYFWEKTARSEDGRINPQSIEFYYWLKGLESAGSFDVSFIGEREINDHESYDKWLAKEIAEKTNGRKTILISGNYHAGCSREGNNASSIIVERYNKKICRICLEYKKGFYYNFGTKKFPESDSDSRPYFIESKDKIKSSDFSISIDEARAV</sequence>
<evidence type="ECO:0000313" key="2">
    <source>
        <dbReference type="Proteomes" id="UP000176221"/>
    </source>
</evidence>
<accession>A0A1G2NA87</accession>
<gene>
    <name evidence="1" type="ORF">A2928_00725</name>
</gene>